<accession>A0A7R7XJD5</accession>
<keyword evidence="2" id="KW-1185">Reference proteome</keyword>
<gene>
    <name evidence="1" type="ORF">APUU_30816A</name>
</gene>
<reference evidence="1" key="2">
    <citation type="submission" date="2021-02" db="EMBL/GenBank/DDBJ databases">
        <title>Aspergillus puulaauensis MK2 genome sequence.</title>
        <authorList>
            <person name="Futagami T."/>
            <person name="Mori K."/>
            <person name="Kadooka C."/>
            <person name="Tanaka T."/>
        </authorList>
    </citation>
    <scope>NUCLEOTIDE SEQUENCE</scope>
    <source>
        <strain evidence="1">MK2</strain>
    </source>
</reference>
<sequence length="156" mass="17474">MSPDCWSESERCHAILRTCRVPYIEIVPNTHSSAPRPPRSLLLYHVAKGHTLAKFVPVVVEQEQEDMVRNTPLRPAMNVETTSQLGLWWWDTSMPFDRSGLTTMENPSVMVVRPNGGTPGAATALEEYETRYFGRPIGHSLFLILEDNPGIIGVSI</sequence>
<reference evidence="1" key="1">
    <citation type="submission" date="2021-01" db="EMBL/GenBank/DDBJ databases">
        <authorList>
            <consortium name="Aspergillus puulaauensis MK2 genome sequencing consortium"/>
            <person name="Kazuki M."/>
            <person name="Futagami T."/>
        </authorList>
    </citation>
    <scope>NUCLEOTIDE SEQUENCE</scope>
    <source>
        <strain evidence="1">MK2</strain>
    </source>
</reference>
<name>A0A7R7XJD5_9EURO</name>
<organism evidence="1 2">
    <name type="scientific">Aspergillus puulaauensis</name>
    <dbReference type="NCBI Taxonomy" id="1220207"/>
    <lineage>
        <taxon>Eukaryota</taxon>
        <taxon>Fungi</taxon>
        <taxon>Dikarya</taxon>
        <taxon>Ascomycota</taxon>
        <taxon>Pezizomycotina</taxon>
        <taxon>Eurotiomycetes</taxon>
        <taxon>Eurotiomycetidae</taxon>
        <taxon>Eurotiales</taxon>
        <taxon>Aspergillaceae</taxon>
        <taxon>Aspergillus</taxon>
    </lineage>
</organism>
<dbReference type="RefSeq" id="XP_041554785.1">
    <property type="nucleotide sequence ID" value="XM_041701951.1"/>
</dbReference>
<evidence type="ECO:0000313" key="1">
    <source>
        <dbReference type="EMBL" id="BCS22591.1"/>
    </source>
</evidence>
<dbReference type="Proteomes" id="UP000654913">
    <property type="component" value="Chromosome 3"/>
</dbReference>
<protein>
    <submittedName>
        <fullName evidence="1">Uncharacterized protein</fullName>
    </submittedName>
</protein>
<dbReference type="EMBL" id="AP024445">
    <property type="protein sequence ID" value="BCS22591.1"/>
    <property type="molecule type" value="Genomic_DNA"/>
</dbReference>
<dbReference type="GeneID" id="64972596"/>
<evidence type="ECO:0000313" key="2">
    <source>
        <dbReference type="Proteomes" id="UP000654913"/>
    </source>
</evidence>
<dbReference type="KEGG" id="apuu:APUU_30816A"/>
<dbReference type="AlphaFoldDB" id="A0A7R7XJD5"/>
<proteinExistence type="predicted"/>